<comment type="caution">
    <text evidence="9">The sequence shown here is derived from an EMBL/GenBank/DDBJ whole genome shotgun (WGS) entry which is preliminary data.</text>
</comment>
<comment type="similarity">
    <text evidence="2 8">Belongs to the pantothenate synthetase family.</text>
</comment>
<keyword evidence="10" id="KW-1185">Reference proteome</keyword>
<evidence type="ECO:0000313" key="10">
    <source>
        <dbReference type="Proteomes" id="UP001601992"/>
    </source>
</evidence>
<dbReference type="PANTHER" id="PTHR21299:SF1">
    <property type="entry name" value="PANTOATE--BETA-ALANINE LIGASE"/>
    <property type="match status" value="1"/>
</dbReference>
<dbReference type="RefSeq" id="WP_051192895.1">
    <property type="nucleotide sequence ID" value="NZ_JBIAQY010000008.1"/>
</dbReference>
<feature type="active site" description="Proton donor" evidence="8">
    <location>
        <position position="42"/>
    </location>
</feature>
<sequence>MEGHVLKVLRTIEEIREQTREWRAAGSSIGCVMTMGALHEGHLSLVDAARKECDKAVLTLFVNPIQFGPAEDFARYPRTEEADFRALRDRECDAVFAPATETIFPSGERHIDQMRTKVIVSGLTDVLCGPQRQWTTGSGTQGSGHFDGVTTEVLKMLHIVDCDRTYWGEKDYQQYAIIRAMVEDQGLQVAVVPCPTVRETDGLALSSRNTYLDEGQRAIAPQLYAELRRGARRIAEQGIDVIGETTTQIARSLLAHGFDLVEYVEVYTSALRPAVADTPVEELRVFAAVHIGGARLLDNVAVADEVGR</sequence>
<dbReference type="Gene3D" id="3.40.50.620">
    <property type="entry name" value="HUPs"/>
    <property type="match status" value="1"/>
</dbReference>
<feature type="binding site" evidence="8">
    <location>
        <begin position="35"/>
        <end position="42"/>
    </location>
    <ligand>
        <name>ATP</name>
        <dbReference type="ChEBI" id="CHEBI:30616"/>
    </ligand>
</feature>
<keyword evidence="6 8" id="KW-0067">ATP-binding</keyword>
<evidence type="ECO:0000256" key="5">
    <source>
        <dbReference type="ARBA" id="ARBA00022741"/>
    </source>
</evidence>
<evidence type="ECO:0000256" key="3">
    <source>
        <dbReference type="ARBA" id="ARBA00022598"/>
    </source>
</evidence>
<evidence type="ECO:0000256" key="8">
    <source>
        <dbReference type="HAMAP-Rule" id="MF_00158"/>
    </source>
</evidence>
<evidence type="ECO:0000256" key="7">
    <source>
        <dbReference type="ARBA" id="ARBA00048258"/>
    </source>
</evidence>
<evidence type="ECO:0000256" key="1">
    <source>
        <dbReference type="ARBA" id="ARBA00004990"/>
    </source>
</evidence>
<feature type="binding site" evidence="8">
    <location>
        <position position="197"/>
    </location>
    <ligand>
        <name>ATP</name>
        <dbReference type="ChEBI" id="CHEBI:30616"/>
    </ligand>
</feature>
<keyword evidence="5 8" id="KW-0547">Nucleotide-binding</keyword>
<feature type="binding site" evidence="8">
    <location>
        <position position="174"/>
    </location>
    <ligand>
        <name>(R)-pantoate</name>
        <dbReference type="ChEBI" id="CHEBI:15980"/>
    </ligand>
</feature>
<dbReference type="Gene3D" id="3.30.1300.10">
    <property type="entry name" value="Pantoate-beta-alanine ligase, C-terminal domain"/>
    <property type="match status" value="1"/>
</dbReference>
<keyword evidence="4 8" id="KW-0566">Pantothenate biosynthesis</keyword>
<comment type="pathway">
    <text evidence="1 8">Cofactor biosynthesis; (R)-pantothenate biosynthesis; (R)-pantothenate from (R)-pantoate and beta-alanine: step 1/1.</text>
</comment>
<dbReference type="GO" id="GO:0004592">
    <property type="term" value="F:pantoate-beta-alanine ligase activity"/>
    <property type="evidence" value="ECO:0007669"/>
    <property type="project" value="UniProtKB-EC"/>
</dbReference>
<reference evidence="9 10" key="1">
    <citation type="submission" date="2024-10" db="EMBL/GenBank/DDBJ databases">
        <title>The Natural Products Discovery Center: Release of the First 8490 Sequenced Strains for Exploring Actinobacteria Biosynthetic Diversity.</title>
        <authorList>
            <person name="Kalkreuter E."/>
            <person name="Kautsar S.A."/>
            <person name="Yang D."/>
            <person name="Bader C.D."/>
            <person name="Teijaro C.N."/>
            <person name="Fluegel L."/>
            <person name="Davis C.M."/>
            <person name="Simpson J.R."/>
            <person name="Lauterbach L."/>
            <person name="Steele A.D."/>
            <person name="Gui C."/>
            <person name="Meng S."/>
            <person name="Li G."/>
            <person name="Viehrig K."/>
            <person name="Ye F."/>
            <person name="Su P."/>
            <person name="Kiefer A.F."/>
            <person name="Nichols A."/>
            <person name="Cepeda A.J."/>
            <person name="Yan W."/>
            <person name="Fan B."/>
            <person name="Jiang Y."/>
            <person name="Adhikari A."/>
            <person name="Zheng C.-J."/>
            <person name="Schuster L."/>
            <person name="Cowan T.M."/>
            <person name="Smanski M.J."/>
            <person name="Chevrette M.G."/>
            <person name="De Carvalho L.P.S."/>
            <person name="Shen B."/>
        </authorList>
    </citation>
    <scope>NUCLEOTIDE SEQUENCE [LARGE SCALE GENOMIC DNA]</scope>
    <source>
        <strain evidence="9 10">NPDC002593</strain>
    </source>
</reference>
<dbReference type="Proteomes" id="UP001601992">
    <property type="component" value="Unassembled WGS sequence"/>
</dbReference>
<evidence type="ECO:0000313" key="9">
    <source>
        <dbReference type="EMBL" id="MFF3570932.1"/>
    </source>
</evidence>
<protein>
    <recommendedName>
        <fullName evidence="8">Pantothenate synthetase</fullName>
        <shortName evidence="8">PS</shortName>
        <ecNumber evidence="8">6.3.2.1</ecNumber>
    </recommendedName>
    <alternativeName>
        <fullName evidence="8">Pantoate--beta-alanine ligase</fullName>
    </alternativeName>
    <alternativeName>
        <fullName evidence="8">Pantoate-activating enzyme</fullName>
    </alternativeName>
</protein>
<feature type="binding site" evidence="8">
    <location>
        <position position="66"/>
    </location>
    <ligand>
        <name>(R)-pantoate</name>
        <dbReference type="ChEBI" id="CHEBI:15980"/>
    </ligand>
</feature>
<feature type="binding site" evidence="8">
    <location>
        <position position="66"/>
    </location>
    <ligand>
        <name>beta-alanine</name>
        <dbReference type="ChEBI" id="CHEBI:57966"/>
    </ligand>
</feature>
<accession>A0ABW6S3Q7</accession>
<gene>
    <name evidence="8 9" type="primary">panC</name>
    <name evidence="9" type="ORF">ACFYXQ_24410</name>
</gene>
<dbReference type="InterPro" id="IPR003721">
    <property type="entry name" value="Pantoate_ligase"/>
</dbReference>
<evidence type="ECO:0000256" key="4">
    <source>
        <dbReference type="ARBA" id="ARBA00022655"/>
    </source>
</evidence>
<dbReference type="EC" id="6.3.2.1" evidence="8"/>
<comment type="subcellular location">
    <subcellularLocation>
        <location evidence="8">Cytoplasm</location>
    </subcellularLocation>
</comment>
<dbReference type="NCBIfam" id="TIGR00018">
    <property type="entry name" value="panC"/>
    <property type="match status" value="1"/>
</dbReference>
<comment type="catalytic activity">
    <reaction evidence="7 8">
        <text>(R)-pantoate + beta-alanine + ATP = (R)-pantothenate + AMP + diphosphate + H(+)</text>
        <dbReference type="Rhea" id="RHEA:10912"/>
        <dbReference type="ChEBI" id="CHEBI:15378"/>
        <dbReference type="ChEBI" id="CHEBI:15980"/>
        <dbReference type="ChEBI" id="CHEBI:29032"/>
        <dbReference type="ChEBI" id="CHEBI:30616"/>
        <dbReference type="ChEBI" id="CHEBI:33019"/>
        <dbReference type="ChEBI" id="CHEBI:57966"/>
        <dbReference type="ChEBI" id="CHEBI:456215"/>
        <dbReference type="EC" id="6.3.2.1"/>
    </reaction>
</comment>
<dbReference type="CDD" id="cd00560">
    <property type="entry name" value="PanC"/>
    <property type="match status" value="1"/>
</dbReference>
<dbReference type="SUPFAM" id="SSF52374">
    <property type="entry name" value="Nucleotidylyl transferase"/>
    <property type="match status" value="1"/>
</dbReference>
<keyword evidence="3 8" id="KW-0436">Ligase</keyword>
<comment type="function">
    <text evidence="8">Catalyzes the condensation of pantoate with beta-alanine in an ATP-dependent reaction via a pantoyl-adenylate intermediate.</text>
</comment>
<dbReference type="PANTHER" id="PTHR21299">
    <property type="entry name" value="CYTIDYLATE KINASE/PANTOATE-BETA-ALANINE LIGASE"/>
    <property type="match status" value="1"/>
</dbReference>
<dbReference type="HAMAP" id="MF_00158">
    <property type="entry name" value="PanC"/>
    <property type="match status" value="1"/>
</dbReference>
<dbReference type="EMBL" id="JBIAQY010000008">
    <property type="protein sequence ID" value="MFF3570932.1"/>
    <property type="molecule type" value="Genomic_DNA"/>
</dbReference>
<name>A0ABW6S3Q7_9NOCA</name>
<dbReference type="Pfam" id="PF02569">
    <property type="entry name" value="Pantoate_ligase"/>
    <property type="match status" value="1"/>
</dbReference>
<comment type="miscellaneous">
    <text evidence="8">The reaction proceeds by a bi uni uni bi ping pong mechanism.</text>
</comment>
<organism evidence="9 10">
    <name type="scientific">Nocardia jiangxiensis</name>
    <dbReference type="NCBI Taxonomy" id="282685"/>
    <lineage>
        <taxon>Bacteria</taxon>
        <taxon>Bacillati</taxon>
        <taxon>Actinomycetota</taxon>
        <taxon>Actinomycetes</taxon>
        <taxon>Mycobacteriales</taxon>
        <taxon>Nocardiaceae</taxon>
        <taxon>Nocardia</taxon>
    </lineage>
</organism>
<feature type="binding site" evidence="8">
    <location>
        <begin position="168"/>
        <end position="171"/>
    </location>
    <ligand>
        <name>ATP</name>
        <dbReference type="ChEBI" id="CHEBI:30616"/>
    </ligand>
</feature>
<keyword evidence="8" id="KW-0963">Cytoplasm</keyword>
<dbReference type="InterPro" id="IPR014729">
    <property type="entry name" value="Rossmann-like_a/b/a_fold"/>
</dbReference>
<evidence type="ECO:0000256" key="2">
    <source>
        <dbReference type="ARBA" id="ARBA00009256"/>
    </source>
</evidence>
<proteinExistence type="inferred from homology"/>
<feature type="binding site" evidence="8">
    <location>
        <begin position="205"/>
        <end position="208"/>
    </location>
    <ligand>
        <name>ATP</name>
        <dbReference type="ChEBI" id="CHEBI:30616"/>
    </ligand>
</feature>
<evidence type="ECO:0000256" key="6">
    <source>
        <dbReference type="ARBA" id="ARBA00022840"/>
    </source>
</evidence>
<dbReference type="InterPro" id="IPR042176">
    <property type="entry name" value="Pantoate_ligase_C"/>
</dbReference>
<comment type="subunit">
    <text evidence="8">Homodimer.</text>
</comment>